<sequence length="408" mass="45423">MKYIVVLGDGMADYRMPELDNLTPLEKAKKPNIDKLAQKGRLGMVKTVPDGIPPGSDAANLSVMGYNPKIYYSGRSPLEAVSMGIQLKDTDVTFRCNLVTLSDGEEYSEKTMIDYSSDEISTKEAHELIAEIQRHFGTSDITFFGGISYRHCMVWNNGSLEFKLTPPHDILDRKITEYMPQGPYSKMVEKMMVESYNILKDHPVNLERIAKGLRPANSIWIWGEGKKPALSSFNDKYKITGSVISAVDLIKGIGICAGLDSIDVEGATGNVHTNFLGKAEAALKEIDSGKDFVYVHLEAPDECGHRHEIENKVKSIELIDELVVGTLLKGLEKYPDYRIMVLPDHPTPLSLRTHTSEPVPFLIYQKSDQIDSGSNGYDEFQAAKTGIMVDEGYTLMDSFIKLKNLSDL</sequence>
<dbReference type="GO" id="GO:0006096">
    <property type="term" value="P:glycolytic process"/>
    <property type="evidence" value="ECO:0007669"/>
    <property type="project" value="UniProtKB-KW"/>
</dbReference>
<dbReference type="PIRSF" id="PIRSF006392">
    <property type="entry name" value="IPGAM_arch"/>
    <property type="match status" value="1"/>
</dbReference>
<dbReference type="CDD" id="cd16011">
    <property type="entry name" value="iPGM_like"/>
    <property type="match status" value="1"/>
</dbReference>
<organism evidence="8 9">
    <name type="scientific">Pseudobacteroides cellulosolvens ATCC 35603 = DSM 2933</name>
    <dbReference type="NCBI Taxonomy" id="398512"/>
    <lineage>
        <taxon>Bacteria</taxon>
        <taxon>Bacillati</taxon>
        <taxon>Bacillota</taxon>
        <taxon>Clostridia</taxon>
        <taxon>Eubacteriales</taxon>
        <taxon>Oscillospiraceae</taxon>
        <taxon>Pseudobacteroides</taxon>
    </lineage>
</organism>
<dbReference type="PATRIC" id="fig|398512.5.peg.129"/>
<dbReference type="Pfam" id="PF01676">
    <property type="entry name" value="Metalloenzyme"/>
    <property type="match status" value="1"/>
</dbReference>
<keyword evidence="8" id="KW-0418">Kinase</keyword>
<dbReference type="Pfam" id="PF10143">
    <property type="entry name" value="PhosphMutase"/>
    <property type="match status" value="1"/>
</dbReference>
<proteinExistence type="inferred from homology"/>
<accession>A0A0L6JGM2</accession>
<keyword evidence="9" id="KW-1185">Reference proteome</keyword>
<evidence type="ECO:0000313" key="8">
    <source>
        <dbReference type="EMBL" id="KNY24863.1"/>
    </source>
</evidence>
<dbReference type="InterPro" id="IPR042253">
    <property type="entry name" value="Pglycerate_mutase_ApgM_sf"/>
</dbReference>
<evidence type="ECO:0000256" key="1">
    <source>
        <dbReference type="ARBA" id="ARBA00000370"/>
    </source>
</evidence>
<dbReference type="eggNOG" id="COG3635">
    <property type="taxonomic scope" value="Bacteria"/>
</dbReference>
<protein>
    <submittedName>
        <fullName evidence="8">Putative homoserine kinase</fullName>
        <ecNumber evidence="8">5.4.2.12</ecNumber>
    </submittedName>
</protein>
<comment type="similarity">
    <text evidence="4">Belongs to the BPG-independent phosphoglycerate mutase family. A-PGAM subfamily.</text>
</comment>
<dbReference type="SUPFAM" id="SSF53649">
    <property type="entry name" value="Alkaline phosphatase-like"/>
    <property type="match status" value="1"/>
</dbReference>
<dbReference type="Gene3D" id="3.30.70.2130">
    <property type="entry name" value="Metalloenzyme domain"/>
    <property type="match status" value="1"/>
</dbReference>
<dbReference type="GO" id="GO:0004619">
    <property type="term" value="F:phosphoglycerate mutase activity"/>
    <property type="evidence" value="ECO:0007669"/>
    <property type="project" value="UniProtKB-EC"/>
</dbReference>
<name>A0A0L6JGM2_9FIRM</name>
<dbReference type="InterPro" id="IPR023665">
    <property type="entry name" value="ApgAM_prokaryotes"/>
</dbReference>
<evidence type="ECO:0000313" key="9">
    <source>
        <dbReference type="Proteomes" id="UP000036923"/>
    </source>
</evidence>
<dbReference type="RefSeq" id="WP_036939463.1">
    <property type="nucleotide sequence ID" value="NZ_JQKC01000009.1"/>
</dbReference>
<comment type="function">
    <text evidence="2">Catalyzes the interconversion of 2-phosphoglycerate and 3-phosphoglycerate.</text>
</comment>
<dbReference type="InterPro" id="IPR017850">
    <property type="entry name" value="Alkaline_phosphatase_core_sf"/>
</dbReference>
<dbReference type="EMBL" id="LGTC01000001">
    <property type="protein sequence ID" value="KNY24863.1"/>
    <property type="molecule type" value="Genomic_DNA"/>
</dbReference>
<dbReference type="Gene3D" id="3.40.720.10">
    <property type="entry name" value="Alkaline Phosphatase, subunit A"/>
    <property type="match status" value="1"/>
</dbReference>
<dbReference type="NCBIfam" id="NF003242">
    <property type="entry name" value="PRK04200.1"/>
    <property type="match status" value="1"/>
</dbReference>
<reference evidence="9" key="1">
    <citation type="submission" date="2015-07" db="EMBL/GenBank/DDBJ databases">
        <title>Near-Complete Genome Sequence of the Cellulolytic Bacterium Bacteroides (Pseudobacteroides) cellulosolvens ATCC 35603.</title>
        <authorList>
            <person name="Dassa B."/>
            <person name="Utturkar S.M."/>
            <person name="Klingeman D.M."/>
            <person name="Hurt R.A."/>
            <person name="Keller M."/>
            <person name="Xu J."/>
            <person name="Reddy Y.H.K."/>
            <person name="Borovok I."/>
            <person name="Grinberg I.R."/>
            <person name="Lamed R."/>
            <person name="Zhivin O."/>
            <person name="Bayer E.A."/>
            <person name="Brown S.D."/>
        </authorList>
    </citation>
    <scope>NUCLEOTIDE SEQUENCE [LARGE SCALE GENOMIC DNA]</scope>
    <source>
        <strain evidence="9">DSM 2933</strain>
    </source>
</reference>
<comment type="caution">
    <text evidence="8">The sequence shown here is derived from an EMBL/GenBank/DDBJ whole genome shotgun (WGS) entry which is preliminary data.</text>
</comment>
<dbReference type="InterPro" id="IPR006124">
    <property type="entry name" value="Metalloenzyme"/>
</dbReference>
<dbReference type="PANTHER" id="PTHR31209">
    <property type="entry name" value="COFACTOR-INDEPENDENT PHOSPHOGLYCERATE MUTASE"/>
    <property type="match status" value="1"/>
</dbReference>
<evidence type="ECO:0000256" key="6">
    <source>
        <dbReference type="ARBA" id="ARBA00023235"/>
    </source>
</evidence>
<dbReference type="STRING" id="398512.Bccel_0120"/>
<keyword evidence="6 8" id="KW-0413">Isomerase</keyword>
<evidence type="ECO:0000256" key="2">
    <source>
        <dbReference type="ARBA" id="ARBA00002315"/>
    </source>
</evidence>
<keyword evidence="5" id="KW-0324">Glycolysis</keyword>
<feature type="domain" description="Metalloenzyme" evidence="7">
    <location>
        <begin position="1"/>
        <end position="379"/>
    </location>
</feature>
<dbReference type="NCBIfam" id="TIGR02535">
    <property type="entry name" value="hyp_Hser_kinase"/>
    <property type="match status" value="1"/>
</dbReference>
<gene>
    <name evidence="8" type="ORF">Bccel_0120</name>
</gene>
<evidence type="ECO:0000256" key="3">
    <source>
        <dbReference type="ARBA" id="ARBA00004921"/>
    </source>
</evidence>
<dbReference type="AlphaFoldDB" id="A0A0L6JGM2"/>
<evidence type="ECO:0000259" key="7">
    <source>
        <dbReference type="Pfam" id="PF01676"/>
    </source>
</evidence>
<dbReference type="Proteomes" id="UP000036923">
    <property type="component" value="Unassembled WGS sequence"/>
</dbReference>
<dbReference type="OrthoDB" id="9804453at2"/>
<keyword evidence="8" id="KW-0808">Transferase</keyword>
<dbReference type="NCBIfam" id="TIGR00306">
    <property type="entry name" value="apgM"/>
    <property type="match status" value="1"/>
</dbReference>
<comment type="catalytic activity">
    <reaction evidence="1">
        <text>(2R)-2-phosphoglycerate = (2R)-3-phosphoglycerate</text>
        <dbReference type="Rhea" id="RHEA:15901"/>
        <dbReference type="ChEBI" id="CHEBI:58272"/>
        <dbReference type="ChEBI" id="CHEBI:58289"/>
        <dbReference type="EC" id="5.4.2.12"/>
    </reaction>
</comment>
<dbReference type="GO" id="GO:0016301">
    <property type="term" value="F:kinase activity"/>
    <property type="evidence" value="ECO:0007669"/>
    <property type="project" value="UniProtKB-KW"/>
</dbReference>
<dbReference type="GO" id="GO:0046872">
    <property type="term" value="F:metal ion binding"/>
    <property type="evidence" value="ECO:0007669"/>
    <property type="project" value="InterPro"/>
</dbReference>
<dbReference type="EC" id="5.4.2.12" evidence="8"/>
<dbReference type="PANTHER" id="PTHR31209:SF4">
    <property type="entry name" value="2,3-BISPHOSPHOGLYCERATE-INDEPENDENT PHOSPHOGLYCERATE MUTASE"/>
    <property type="match status" value="1"/>
</dbReference>
<evidence type="ECO:0000256" key="4">
    <source>
        <dbReference type="ARBA" id="ARBA00005524"/>
    </source>
</evidence>
<comment type="pathway">
    <text evidence="3">Carbohydrate degradation.</text>
</comment>
<evidence type="ECO:0000256" key="5">
    <source>
        <dbReference type="ARBA" id="ARBA00023152"/>
    </source>
</evidence>
<dbReference type="InterPro" id="IPR004456">
    <property type="entry name" value="Pglycerate_mutase_ApgM"/>
</dbReference>